<feature type="compositionally biased region" description="Polar residues" evidence="1">
    <location>
        <begin position="80"/>
        <end position="89"/>
    </location>
</feature>
<dbReference type="Proteomes" id="UP000465112">
    <property type="component" value="Chromosome 8"/>
</dbReference>
<feature type="region of interest" description="Disordered" evidence="1">
    <location>
        <begin position="368"/>
        <end position="399"/>
    </location>
</feature>
<feature type="compositionally biased region" description="Polar residues" evidence="1">
    <location>
        <begin position="45"/>
        <end position="64"/>
    </location>
</feature>
<evidence type="ECO:0000313" key="3">
    <source>
        <dbReference type="Proteomes" id="UP000465112"/>
    </source>
</evidence>
<feature type="compositionally biased region" description="Basic residues" evidence="1">
    <location>
        <begin position="114"/>
        <end position="125"/>
    </location>
</feature>
<feature type="compositionally biased region" description="Basic and acidic residues" evidence="1">
    <location>
        <begin position="389"/>
        <end position="399"/>
    </location>
</feature>
<evidence type="ECO:0000313" key="2">
    <source>
        <dbReference type="EMBL" id="KAF1387151.1"/>
    </source>
</evidence>
<sequence>MQYPYKNQSPKESILLENEAVRDSESCSQVTVTGHCQGQRHADESQCTNEDINSQDLFITQKTFSAPPPEPSSGEASDKAVTTSPQTLTPRDKLHTSMAWIKQHLKGPQDSHSYQHHRKTKEHVHKPKTVQVLLTEEEEEEWLSKAHQHPKKKSSFQTQRELNANLTGEKKRPRPAHVMPSVVNAYLDEPIDVNSPLDSAKSKKHSRSSCLSDEPSALPPMSMESTSTQTENFFTTELSSYLNFCQKSRVTIHLEDLKPLDLSLPHRARKDLGMCLSGKSLSLPGEIQDIKHKEPNLHASCSSDMKDVEIKKDPSGRHTWSSSTQGKSATILSADTTISSEDEPPCRTVKLDLTQVRAVQMRLNESFFFKTKGEGQSPRPESPLMKLAQGREVKSRKGH</sequence>
<evidence type="ECO:0000256" key="1">
    <source>
        <dbReference type="SAM" id="MobiDB-lite"/>
    </source>
</evidence>
<name>A0A6A5ED69_PERFL</name>
<dbReference type="AlphaFoldDB" id="A0A6A5ED69"/>
<keyword evidence="3" id="KW-1185">Reference proteome</keyword>
<gene>
    <name evidence="2" type="ORF">PFLUV_G00102360</name>
</gene>
<protein>
    <submittedName>
        <fullName evidence="2">Uncharacterized protein</fullName>
    </submittedName>
</protein>
<comment type="caution">
    <text evidence="2">The sequence shown here is derived from an EMBL/GenBank/DDBJ whole genome shotgun (WGS) entry which is preliminary data.</text>
</comment>
<proteinExistence type="predicted"/>
<accession>A0A6A5ED69</accession>
<reference evidence="2 3" key="1">
    <citation type="submission" date="2019-06" db="EMBL/GenBank/DDBJ databases">
        <title>A chromosome-scale genome assembly of the European perch, Perca fluviatilis.</title>
        <authorList>
            <person name="Roques C."/>
            <person name="Zahm M."/>
            <person name="Cabau C."/>
            <person name="Klopp C."/>
            <person name="Bouchez O."/>
            <person name="Donnadieu C."/>
            <person name="Kuhl H."/>
            <person name="Gislard M."/>
            <person name="Guendouz S."/>
            <person name="Journot L."/>
            <person name="Haffray P."/>
            <person name="Bestin A."/>
            <person name="Morvezen R."/>
            <person name="Feron R."/>
            <person name="Wen M."/>
            <person name="Jouanno E."/>
            <person name="Herpin A."/>
            <person name="Schartl M."/>
            <person name="Postlethwait J."/>
            <person name="Schaerlinger B."/>
            <person name="Chardard D."/>
            <person name="Lecocq T."/>
            <person name="Poncet C."/>
            <person name="Jaffrelo L."/>
            <person name="Lampietro C."/>
            <person name="Guiguen Y."/>
        </authorList>
    </citation>
    <scope>NUCLEOTIDE SEQUENCE [LARGE SCALE GENOMIC DNA]</scope>
    <source>
        <tissue evidence="2">Blood</tissue>
    </source>
</reference>
<feature type="region of interest" description="Disordered" evidence="1">
    <location>
        <begin position="36"/>
        <end position="125"/>
    </location>
</feature>
<feature type="region of interest" description="Disordered" evidence="1">
    <location>
        <begin position="194"/>
        <end position="224"/>
    </location>
</feature>
<organism evidence="2 3">
    <name type="scientific">Perca fluviatilis</name>
    <name type="common">European perch</name>
    <dbReference type="NCBI Taxonomy" id="8168"/>
    <lineage>
        <taxon>Eukaryota</taxon>
        <taxon>Metazoa</taxon>
        <taxon>Chordata</taxon>
        <taxon>Craniata</taxon>
        <taxon>Vertebrata</taxon>
        <taxon>Euteleostomi</taxon>
        <taxon>Actinopterygii</taxon>
        <taxon>Neopterygii</taxon>
        <taxon>Teleostei</taxon>
        <taxon>Neoteleostei</taxon>
        <taxon>Acanthomorphata</taxon>
        <taxon>Eupercaria</taxon>
        <taxon>Perciformes</taxon>
        <taxon>Percoidei</taxon>
        <taxon>Percidae</taxon>
        <taxon>Percinae</taxon>
        <taxon>Perca</taxon>
    </lineage>
</organism>
<dbReference type="EMBL" id="VHII01000008">
    <property type="protein sequence ID" value="KAF1387151.1"/>
    <property type="molecule type" value="Genomic_DNA"/>
</dbReference>